<dbReference type="RefSeq" id="WP_377042522.1">
    <property type="nucleotide sequence ID" value="NZ_JBHLUN010000001.1"/>
</dbReference>
<protein>
    <submittedName>
        <fullName evidence="3">Cupin domain-containing protein</fullName>
    </submittedName>
</protein>
<dbReference type="Gene3D" id="2.60.120.10">
    <property type="entry name" value="Jelly Rolls"/>
    <property type="match status" value="1"/>
</dbReference>
<evidence type="ECO:0000259" key="2">
    <source>
        <dbReference type="Pfam" id="PF07883"/>
    </source>
</evidence>
<evidence type="ECO:0000313" key="4">
    <source>
        <dbReference type="Proteomes" id="UP001589865"/>
    </source>
</evidence>
<gene>
    <name evidence="3" type="ORF">ACFFGY_01165</name>
</gene>
<evidence type="ECO:0000256" key="1">
    <source>
        <dbReference type="ARBA" id="ARBA00022723"/>
    </source>
</evidence>
<dbReference type="Pfam" id="PF07883">
    <property type="entry name" value="Cupin_2"/>
    <property type="match status" value="1"/>
</dbReference>
<dbReference type="EMBL" id="JBHLUN010000001">
    <property type="protein sequence ID" value="MFC0406837.1"/>
    <property type="molecule type" value="Genomic_DNA"/>
</dbReference>
<accession>A0ABV6JM98</accession>
<dbReference type="InterPro" id="IPR014710">
    <property type="entry name" value="RmlC-like_jellyroll"/>
</dbReference>
<dbReference type="InterPro" id="IPR051610">
    <property type="entry name" value="GPI/OXD"/>
</dbReference>
<keyword evidence="1" id="KW-0479">Metal-binding</keyword>
<dbReference type="SUPFAM" id="SSF51182">
    <property type="entry name" value="RmlC-like cupins"/>
    <property type="match status" value="1"/>
</dbReference>
<dbReference type="PANTHER" id="PTHR35848">
    <property type="entry name" value="OXALATE-BINDING PROTEIN"/>
    <property type="match status" value="1"/>
</dbReference>
<sequence length="144" mass="15067">MATTDEPGVILRPAELPAHERGGGARTIPLVGARHGAQGFMNGITIIAGGAAIPLHTHNCEEAVVLLEGEAIVEIDGAQHRLQPLDTSWIPAGVPHRFINASASESMKILWTYGRTDATRTLVATGETRPVSAEHAAAKGAARP</sequence>
<reference evidence="3 4" key="1">
    <citation type="submission" date="2024-09" db="EMBL/GenBank/DDBJ databases">
        <authorList>
            <person name="Sun Q."/>
            <person name="Mori K."/>
        </authorList>
    </citation>
    <scope>NUCLEOTIDE SEQUENCE [LARGE SCALE GENOMIC DNA]</scope>
    <source>
        <strain evidence="3 4">TBRC 5777</strain>
    </source>
</reference>
<name>A0ABV6JM98_9PROT</name>
<dbReference type="InterPro" id="IPR013096">
    <property type="entry name" value="Cupin_2"/>
</dbReference>
<dbReference type="Proteomes" id="UP001589865">
    <property type="component" value="Unassembled WGS sequence"/>
</dbReference>
<keyword evidence="4" id="KW-1185">Reference proteome</keyword>
<evidence type="ECO:0000313" key="3">
    <source>
        <dbReference type="EMBL" id="MFC0406837.1"/>
    </source>
</evidence>
<organism evidence="3 4">
    <name type="scientific">Roseomonas elaeocarpi</name>
    <dbReference type="NCBI Taxonomy" id="907779"/>
    <lineage>
        <taxon>Bacteria</taxon>
        <taxon>Pseudomonadati</taxon>
        <taxon>Pseudomonadota</taxon>
        <taxon>Alphaproteobacteria</taxon>
        <taxon>Acetobacterales</taxon>
        <taxon>Roseomonadaceae</taxon>
        <taxon>Roseomonas</taxon>
    </lineage>
</organism>
<proteinExistence type="predicted"/>
<feature type="domain" description="Cupin type-2" evidence="2">
    <location>
        <begin position="45"/>
        <end position="113"/>
    </location>
</feature>
<comment type="caution">
    <text evidence="3">The sequence shown here is derived from an EMBL/GenBank/DDBJ whole genome shotgun (WGS) entry which is preliminary data.</text>
</comment>
<dbReference type="PANTHER" id="PTHR35848:SF6">
    <property type="entry name" value="CUPIN TYPE-2 DOMAIN-CONTAINING PROTEIN"/>
    <property type="match status" value="1"/>
</dbReference>
<dbReference type="InterPro" id="IPR011051">
    <property type="entry name" value="RmlC_Cupin_sf"/>
</dbReference>